<dbReference type="EMBL" id="JARBHB010000012">
    <property type="protein sequence ID" value="KAJ8871470.1"/>
    <property type="molecule type" value="Genomic_DNA"/>
</dbReference>
<dbReference type="Proteomes" id="UP001159363">
    <property type="component" value="Chromosome 11"/>
</dbReference>
<name>A0ABQ9GHG2_9NEOP</name>
<comment type="caution">
    <text evidence="1">The sequence shown here is derived from an EMBL/GenBank/DDBJ whole genome shotgun (WGS) entry which is preliminary data.</text>
</comment>
<gene>
    <name evidence="1" type="ORF">PR048_027787</name>
</gene>
<protein>
    <submittedName>
        <fullName evidence="1">Uncharacterized protein</fullName>
    </submittedName>
</protein>
<proteinExistence type="predicted"/>
<sequence length="209" mass="23432">MPWGSQLQPPTLTYNGATYHKVNQLLRAIPFAGLLLASYLSELGTVTGRAAPRFFARGTRAGQCHWSVDFCGDRQFPPPLYSGDALSSLCFTFIDSQDLSTSTDVENFLTRYQKLEMQLKEYQLFVTVEVSLQHATGKHLKSYVFSFADCKTPVWHLQIFPLINVPACRLYYSPATGRLHHALRNLCYSYPLPSTTPIELTEGGGTARE</sequence>
<evidence type="ECO:0000313" key="2">
    <source>
        <dbReference type="Proteomes" id="UP001159363"/>
    </source>
</evidence>
<reference evidence="1 2" key="1">
    <citation type="submission" date="2023-02" db="EMBL/GenBank/DDBJ databases">
        <title>LHISI_Scaffold_Assembly.</title>
        <authorList>
            <person name="Stuart O.P."/>
            <person name="Cleave R."/>
            <person name="Magrath M.J.L."/>
            <person name="Mikheyev A.S."/>
        </authorList>
    </citation>
    <scope>NUCLEOTIDE SEQUENCE [LARGE SCALE GENOMIC DNA]</scope>
    <source>
        <strain evidence="1">Daus_M_001</strain>
        <tissue evidence="1">Leg muscle</tissue>
    </source>
</reference>
<organism evidence="1 2">
    <name type="scientific">Dryococelus australis</name>
    <dbReference type="NCBI Taxonomy" id="614101"/>
    <lineage>
        <taxon>Eukaryota</taxon>
        <taxon>Metazoa</taxon>
        <taxon>Ecdysozoa</taxon>
        <taxon>Arthropoda</taxon>
        <taxon>Hexapoda</taxon>
        <taxon>Insecta</taxon>
        <taxon>Pterygota</taxon>
        <taxon>Neoptera</taxon>
        <taxon>Polyneoptera</taxon>
        <taxon>Phasmatodea</taxon>
        <taxon>Verophasmatodea</taxon>
        <taxon>Anareolatae</taxon>
        <taxon>Phasmatidae</taxon>
        <taxon>Eurycanthinae</taxon>
        <taxon>Dryococelus</taxon>
    </lineage>
</organism>
<evidence type="ECO:0000313" key="1">
    <source>
        <dbReference type="EMBL" id="KAJ8871470.1"/>
    </source>
</evidence>
<accession>A0ABQ9GHG2</accession>
<keyword evidence="2" id="KW-1185">Reference proteome</keyword>